<dbReference type="Proteomes" id="UP000186817">
    <property type="component" value="Unassembled WGS sequence"/>
</dbReference>
<dbReference type="AlphaFoldDB" id="A0A1Q9EEG7"/>
<sequence>MGSSSGNLTSLAQRGSGTARALLERKLPDITVAREVDADVSASNLGFGNAKVVEESPAGWEVVDVEPVDWEVVDVVVVDVVVVDVVESAVVVVDVESEVPGELPVHLEVSS</sequence>
<accession>A0A1Q9EEG7</accession>
<reference evidence="1 2" key="1">
    <citation type="submission" date="2016-02" db="EMBL/GenBank/DDBJ databases">
        <title>Genome analysis of coral dinoflagellate symbionts highlights evolutionary adaptations to a symbiotic lifestyle.</title>
        <authorList>
            <person name="Aranda M."/>
            <person name="Li Y."/>
            <person name="Liew Y.J."/>
            <person name="Baumgarten S."/>
            <person name="Simakov O."/>
            <person name="Wilson M."/>
            <person name="Piel J."/>
            <person name="Ashoor H."/>
            <person name="Bougouffa S."/>
            <person name="Bajic V.B."/>
            <person name="Ryu T."/>
            <person name="Ravasi T."/>
            <person name="Bayer T."/>
            <person name="Micklem G."/>
            <person name="Kim H."/>
            <person name="Bhak J."/>
            <person name="Lajeunesse T.C."/>
            <person name="Voolstra C.R."/>
        </authorList>
    </citation>
    <scope>NUCLEOTIDE SEQUENCE [LARGE SCALE GENOMIC DNA]</scope>
    <source>
        <strain evidence="1 2">CCMP2467</strain>
    </source>
</reference>
<organism evidence="1 2">
    <name type="scientific">Symbiodinium microadriaticum</name>
    <name type="common">Dinoflagellate</name>
    <name type="synonym">Zooxanthella microadriatica</name>
    <dbReference type="NCBI Taxonomy" id="2951"/>
    <lineage>
        <taxon>Eukaryota</taxon>
        <taxon>Sar</taxon>
        <taxon>Alveolata</taxon>
        <taxon>Dinophyceae</taxon>
        <taxon>Suessiales</taxon>
        <taxon>Symbiodiniaceae</taxon>
        <taxon>Symbiodinium</taxon>
    </lineage>
</organism>
<keyword evidence="2" id="KW-1185">Reference proteome</keyword>
<evidence type="ECO:0000313" key="2">
    <source>
        <dbReference type="Proteomes" id="UP000186817"/>
    </source>
</evidence>
<dbReference type="EMBL" id="LSRX01000174">
    <property type="protein sequence ID" value="OLQ05836.1"/>
    <property type="molecule type" value="Genomic_DNA"/>
</dbReference>
<protein>
    <submittedName>
        <fullName evidence="1">Uncharacterized protein</fullName>
    </submittedName>
</protein>
<proteinExistence type="predicted"/>
<comment type="caution">
    <text evidence="1">The sequence shown here is derived from an EMBL/GenBank/DDBJ whole genome shotgun (WGS) entry which is preliminary data.</text>
</comment>
<name>A0A1Q9EEG7_SYMMI</name>
<gene>
    <name evidence="1" type="ORF">AK812_SmicGene10935</name>
</gene>
<evidence type="ECO:0000313" key="1">
    <source>
        <dbReference type="EMBL" id="OLQ05836.1"/>
    </source>
</evidence>